<feature type="DNA-binding region" description="H-T-H motif" evidence="4">
    <location>
        <begin position="25"/>
        <end position="44"/>
    </location>
</feature>
<evidence type="ECO:0000313" key="6">
    <source>
        <dbReference type="EMBL" id="MDT0419731.1"/>
    </source>
</evidence>
<sequence>MEGLRERIVAAATELLEESGREAVTTRAVAARAGVQAPAIYRLFGDKEGLLHAVADEGLGAYLSEKEAQGHVEDPVDDLRAGWDLHVDFGLAHPALYSLMYADPGTAPPASPALTAAEEHLTRRIRRLAAAGRLRVGERLATDLVHASGRGTVLTVLAEGRRDDELLTASREALVAAVTTGAPAFESPAGPAGAARALRAGLDGVTGLSTAERQLMGEWLERISD</sequence>
<dbReference type="PRINTS" id="PR00455">
    <property type="entry name" value="HTHTETR"/>
</dbReference>
<dbReference type="SUPFAM" id="SSF48498">
    <property type="entry name" value="Tetracyclin repressor-like, C-terminal domain"/>
    <property type="match status" value="1"/>
</dbReference>
<dbReference type="GO" id="GO:0006355">
    <property type="term" value="P:regulation of DNA-templated transcription"/>
    <property type="evidence" value="ECO:0007669"/>
    <property type="project" value="UniProtKB-ARBA"/>
</dbReference>
<name>A0ABD5EE52_9ACTN</name>
<dbReference type="PANTHER" id="PTHR30055">
    <property type="entry name" value="HTH-TYPE TRANSCRIPTIONAL REGULATOR RUTR"/>
    <property type="match status" value="1"/>
</dbReference>
<reference evidence="7" key="1">
    <citation type="submission" date="2023-07" db="EMBL/GenBank/DDBJ databases">
        <title>30 novel species of actinomycetes from the DSMZ collection.</title>
        <authorList>
            <person name="Nouioui I."/>
        </authorList>
    </citation>
    <scope>NUCLEOTIDE SEQUENCE [LARGE SCALE GENOMIC DNA]</scope>
    <source>
        <strain evidence="7">DSM 41982</strain>
    </source>
</reference>
<keyword evidence="2 4" id="KW-0238">DNA-binding</keyword>
<protein>
    <submittedName>
        <fullName evidence="6">TetR/AcrR family transcriptional regulator</fullName>
    </submittedName>
</protein>
<organism evidence="6 7">
    <name type="scientific">Streptomyces evansiae</name>
    <dbReference type="NCBI Taxonomy" id="3075535"/>
    <lineage>
        <taxon>Bacteria</taxon>
        <taxon>Bacillati</taxon>
        <taxon>Actinomycetota</taxon>
        <taxon>Actinomycetes</taxon>
        <taxon>Kitasatosporales</taxon>
        <taxon>Streptomycetaceae</taxon>
        <taxon>Streptomyces</taxon>
    </lineage>
</organism>
<evidence type="ECO:0000256" key="3">
    <source>
        <dbReference type="ARBA" id="ARBA00023163"/>
    </source>
</evidence>
<gene>
    <name evidence="6" type="ORF">RM574_30100</name>
</gene>
<evidence type="ECO:0000256" key="1">
    <source>
        <dbReference type="ARBA" id="ARBA00023015"/>
    </source>
</evidence>
<evidence type="ECO:0000256" key="4">
    <source>
        <dbReference type="PROSITE-ProRule" id="PRU00335"/>
    </source>
</evidence>
<dbReference type="PROSITE" id="PS50977">
    <property type="entry name" value="HTH_TETR_2"/>
    <property type="match status" value="1"/>
</dbReference>
<feature type="domain" description="HTH tetR-type" evidence="5">
    <location>
        <begin position="2"/>
        <end position="62"/>
    </location>
</feature>
<dbReference type="GO" id="GO:0003677">
    <property type="term" value="F:DNA binding"/>
    <property type="evidence" value="ECO:0007669"/>
    <property type="project" value="UniProtKB-UniRule"/>
</dbReference>
<dbReference type="Proteomes" id="UP001183607">
    <property type="component" value="Unassembled WGS sequence"/>
</dbReference>
<dbReference type="AlphaFoldDB" id="A0ABD5EE52"/>
<dbReference type="InterPro" id="IPR036271">
    <property type="entry name" value="Tet_transcr_reg_TetR-rel_C_sf"/>
</dbReference>
<dbReference type="RefSeq" id="WP_093854423.1">
    <property type="nucleotide sequence ID" value="NZ_JAVRER010000109.1"/>
</dbReference>
<evidence type="ECO:0000313" key="7">
    <source>
        <dbReference type="Proteomes" id="UP001183607"/>
    </source>
</evidence>
<dbReference type="Pfam" id="PF00440">
    <property type="entry name" value="TetR_N"/>
    <property type="match status" value="1"/>
</dbReference>
<dbReference type="InterPro" id="IPR009057">
    <property type="entry name" value="Homeodomain-like_sf"/>
</dbReference>
<dbReference type="EMBL" id="JAVRER010000109">
    <property type="protein sequence ID" value="MDT0419731.1"/>
    <property type="molecule type" value="Genomic_DNA"/>
</dbReference>
<evidence type="ECO:0000256" key="2">
    <source>
        <dbReference type="ARBA" id="ARBA00023125"/>
    </source>
</evidence>
<keyword evidence="1" id="KW-0805">Transcription regulation</keyword>
<dbReference type="SUPFAM" id="SSF46689">
    <property type="entry name" value="Homeodomain-like"/>
    <property type="match status" value="1"/>
</dbReference>
<comment type="caution">
    <text evidence="6">The sequence shown here is derived from an EMBL/GenBank/DDBJ whole genome shotgun (WGS) entry which is preliminary data.</text>
</comment>
<dbReference type="Gene3D" id="1.10.357.10">
    <property type="entry name" value="Tetracycline Repressor, domain 2"/>
    <property type="match status" value="1"/>
</dbReference>
<dbReference type="PANTHER" id="PTHR30055:SF234">
    <property type="entry name" value="HTH-TYPE TRANSCRIPTIONAL REGULATOR BETI"/>
    <property type="match status" value="1"/>
</dbReference>
<evidence type="ECO:0000259" key="5">
    <source>
        <dbReference type="PROSITE" id="PS50977"/>
    </source>
</evidence>
<keyword evidence="3" id="KW-0804">Transcription</keyword>
<dbReference type="InterPro" id="IPR001647">
    <property type="entry name" value="HTH_TetR"/>
</dbReference>
<dbReference type="InterPro" id="IPR050109">
    <property type="entry name" value="HTH-type_TetR-like_transc_reg"/>
</dbReference>
<proteinExistence type="predicted"/>
<accession>A0ABD5EE52</accession>